<dbReference type="Pfam" id="PF07859">
    <property type="entry name" value="Abhydrolase_3"/>
    <property type="match status" value="1"/>
</dbReference>
<comment type="caution">
    <text evidence="3">The sequence shown here is derived from an EMBL/GenBank/DDBJ whole genome shotgun (WGS) entry which is preliminary data.</text>
</comment>
<dbReference type="EMBL" id="MQVR01000002">
    <property type="protein sequence ID" value="OKL55101.1"/>
    <property type="molecule type" value="Genomic_DNA"/>
</dbReference>
<gene>
    <name evidence="3" type="ORF">BSZ39_00785</name>
</gene>
<keyword evidence="1" id="KW-0378">Hydrolase</keyword>
<dbReference type="OrthoDB" id="9803828at2"/>
<dbReference type="InterPro" id="IPR050300">
    <property type="entry name" value="GDXG_lipolytic_enzyme"/>
</dbReference>
<evidence type="ECO:0000313" key="4">
    <source>
        <dbReference type="Proteomes" id="UP000185628"/>
    </source>
</evidence>
<accession>A0A1Q5Q5N4</accession>
<dbReference type="Proteomes" id="UP000185628">
    <property type="component" value="Unassembled WGS sequence"/>
</dbReference>
<dbReference type="GO" id="GO:0016787">
    <property type="term" value="F:hydrolase activity"/>
    <property type="evidence" value="ECO:0007669"/>
    <property type="project" value="UniProtKB-KW"/>
</dbReference>
<feature type="domain" description="Alpha/beta hydrolase fold-3" evidence="2">
    <location>
        <begin position="104"/>
        <end position="307"/>
    </location>
</feature>
<dbReference type="AlphaFoldDB" id="A0A1Q5Q5N4"/>
<dbReference type="RefSeq" id="WP_073715501.1">
    <property type="nucleotide sequence ID" value="NZ_MQVR01000002.1"/>
</dbReference>
<reference evidence="4" key="1">
    <citation type="submission" date="2016-12" db="EMBL/GenBank/DDBJ databases">
        <authorList>
            <person name="Meng X."/>
        </authorList>
    </citation>
    <scope>NUCLEOTIDE SEQUENCE [LARGE SCALE GENOMIC DNA]</scope>
    <source>
        <strain evidence="4">DSM 19116</strain>
    </source>
</reference>
<dbReference type="Gene3D" id="3.40.50.1820">
    <property type="entry name" value="alpha/beta hydrolase"/>
    <property type="match status" value="1"/>
</dbReference>
<name>A0A1Q5Q5N4_9ACTO</name>
<dbReference type="PANTHER" id="PTHR48081">
    <property type="entry name" value="AB HYDROLASE SUPERFAMILY PROTEIN C4A8.06C"/>
    <property type="match status" value="1"/>
</dbReference>
<keyword evidence="4" id="KW-1185">Reference proteome</keyword>
<evidence type="ECO:0000256" key="1">
    <source>
        <dbReference type="ARBA" id="ARBA00022801"/>
    </source>
</evidence>
<evidence type="ECO:0000313" key="3">
    <source>
        <dbReference type="EMBL" id="OKL55101.1"/>
    </source>
</evidence>
<sequence length="335" mass="36167">MSKTTTAAALALGAGALTWLVHRSRAVAKSDPTLRHRFNYRVFPANNPAVLWYYTNIVHKPTEPIEGVGVGFVTTPTASSTDNHEVDLYTFEPTGVELSDGIAVWIHGGGLIMGSTELDIESCSKLAHDLGTTVVSVDYRLAPEHPYPAAIDDCVAAIRWAYEEAKAGKFNPDKIVVIGASAGGGLAAAAVQRAHDEGIPVAFQALIYPMLDATTGQRPTPGRGEFSWTPSANRYGWRSYLGALPRPRDGRPYAVPAEREDLSGLPPAWIGVGDLDLFFDEDLEYARRLREAGVEVELVAVPGMYHAADGLAPDAPKMRTFRASMISALREVLHS</sequence>
<protein>
    <recommendedName>
        <fullName evidence="2">Alpha/beta hydrolase fold-3 domain-containing protein</fullName>
    </recommendedName>
</protein>
<evidence type="ECO:0000259" key="2">
    <source>
        <dbReference type="Pfam" id="PF07859"/>
    </source>
</evidence>
<proteinExistence type="predicted"/>
<organism evidence="3 4">
    <name type="scientific">Bowdeniella nasicola</name>
    <dbReference type="NCBI Taxonomy" id="208480"/>
    <lineage>
        <taxon>Bacteria</taxon>
        <taxon>Bacillati</taxon>
        <taxon>Actinomycetota</taxon>
        <taxon>Actinomycetes</taxon>
        <taxon>Actinomycetales</taxon>
        <taxon>Actinomycetaceae</taxon>
        <taxon>Bowdeniella</taxon>
    </lineage>
</organism>
<dbReference type="InterPro" id="IPR029058">
    <property type="entry name" value="AB_hydrolase_fold"/>
</dbReference>
<dbReference type="InterPro" id="IPR013094">
    <property type="entry name" value="AB_hydrolase_3"/>
</dbReference>
<dbReference type="SUPFAM" id="SSF53474">
    <property type="entry name" value="alpha/beta-Hydrolases"/>
    <property type="match status" value="1"/>
</dbReference>
<dbReference type="PANTHER" id="PTHR48081:SF8">
    <property type="entry name" value="ALPHA_BETA HYDROLASE FOLD-3 DOMAIN-CONTAINING PROTEIN-RELATED"/>
    <property type="match status" value="1"/>
</dbReference>